<accession>A0A2T7ATV5</accession>
<evidence type="ECO:0000313" key="1">
    <source>
        <dbReference type="EMBL" id="PUX15109.1"/>
    </source>
</evidence>
<dbReference type="EMBL" id="MSAE01000017">
    <property type="protein sequence ID" value="PUX15109.1"/>
    <property type="molecule type" value="Genomic_DNA"/>
</dbReference>
<dbReference type="AlphaFoldDB" id="A0A2T7ATV5"/>
<sequence length="85" mass="8586">MGVIAAALWPRAGIVKGAAASPLNTFAGGKATESACALANVTVQRAYLFALHASRLPAGRGRALMPGLPMAGAASLTRPTVMRVL</sequence>
<evidence type="ECO:0000313" key="2">
    <source>
        <dbReference type="Proteomes" id="UP000244378"/>
    </source>
</evidence>
<comment type="caution">
    <text evidence="1">The sequence shown here is derived from an EMBL/GenBank/DDBJ whole genome shotgun (WGS) entry which is preliminary data.</text>
</comment>
<dbReference type="Proteomes" id="UP000244378">
    <property type="component" value="Unassembled WGS sequence"/>
</dbReference>
<organism evidence="1 2">
    <name type="scientific">Cronobacter muytjensii</name>
    <dbReference type="NCBI Taxonomy" id="413501"/>
    <lineage>
        <taxon>Bacteria</taxon>
        <taxon>Pseudomonadati</taxon>
        <taxon>Pseudomonadota</taxon>
        <taxon>Gammaproteobacteria</taxon>
        <taxon>Enterobacterales</taxon>
        <taxon>Enterobacteriaceae</taxon>
        <taxon>Cronobacter</taxon>
    </lineage>
</organism>
<reference evidence="1 2" key="1">
    <citation type="submission" date="2016-12" db="EMBL/GenBank/DDBJ databases">
        <title>Analysis of the Molecular Diversity Among Cronobacter Species Isolated from Filth Flies Using a Pan Genomic DNA Microarray.</title>
        <authorList>
            <person name="Pava-Ripoll M."/>
            <person name="Tall B."/>
            <person name="Farber J."/>
            <person name="Fanning S."/>
            <person name="Lehner A."/>
            <person name="Stephan R."/>
            <person name="Pagotto F."/>
            <person name="Iverson C."/>
            <person name="Ziobro G."/>
            <person name="Miller A."/>
            <person name="Pearson R."/>
            <person name="Yan Q."/>
            <person name="Kim M."/>
            <person name="Jeong S."/>
            <person name="Park J."/>
            <person name="Jun S."/>
            <person name="Choi H."/>
            <person name="Chung T."/>
            <person name="Yoo Y."/>
            <person name="Park E."/>
            <person name="Hwang S."/>
            <person name="Lee B."/>
            <person name="Sathyamoorthy V."/>
            <person name="Carter L."/>
            <person name="Mammel M."/>
            <person name="Jackson S."/>
            <person name="Kothary M."/>
            <person name="Patel I."/>
            <person name="Grim C."/>
            <person name="Gopinath G."/>
            <person name="Gangiredla J."/>
            <person name="Chase H."/>
        </authorList>
    </citation>
    <scope>NUCLEOTIDE SEQUENCE [LARGE SCALE GENOMIC DNA]</scope>
    <source>
        <strain evidence="1 2">MOD1-Md1s</strain>
    </source>
</reference>
<proteinExistence type="predicted"/>
<gene>
    <name evidence="1" type="ORF">AUN14_08800</name>
</gene>
<name>A0A2T7ATV5_9ENTR</name>
<protein>
    <submittedName>
        <fullName evidence="1">Uncharacterized protein</fullName>
    </submittedName>
</protein>